<dbReference type="InterPro" id="IPR036866">
    <property type="entry name" value="RibonucZ/Hydroxyglut_hydro"/>
</dbReference>
<feature type="domain" description="Metallo-beta-lactamase" evidence="2">
    <location>
        <begin position="15"/>
        <end position="207"/>
    </location>
</feature>
<dbReference type="InterPro" id="IPR051682">
    <property type="entry name" value="Mito_Persulfide_Diox"/>
</dbReference>
<reference evidence="4" key="1">
    <citation type="submission" date="2016-10" db="EMBL/GenBank/DDBJ databases">
        <authorList>
            <person name="Varghese N."/>
            <person name="Submissions S."/>
        </authorList>
    </citation>
    <scope>NUCLEOTIDE SEQUENCE [LARGE SCALE GENOMIC DNA]</scope>
    <source>
        <strain evidence="4">DSM 5918</strain>
    </source>
</reference>
<name>A0A1I3WQU6_9BACT</name>
<dbReference type="PANTHER" id="PTHR43084">
    <property type="entry name" value="PERSULFIDE DIOXYGENASE ETHE1"/>
    <property type="match status" value="1"/>
</dbReference>
<dbReference type="SMART" id="SM00849">
    <property type="entry name" value="Lactamase_B"/>
    <property type="match status" value="1"/>
</dbReference>
<dbReference type="PANTHER" id="PTHR43084:SF1">
    <property type="entry name" value="PERSULFIDE DIOXYGENASE ETHE1, MITOCHONDRIAL"/>
    <property type="match status" value="1"/>
</dbReference>
<dbReference type="Pfam" id="PF00753">
    <property type="entry name" value="Lactamase_B"/>
    <property type="match status" value="1"/>
</dbReference>
<dbReference type="OrthoDB" id="9784009at2"/>
<accession>A0A1I3WQU6</accession>
<dbReference type="CDD" id="cd07724">
    <property type="entry name" value="POD-like_MBL-fold"/>
    <property type="match status" value="1"/>
</dbReference>
<gene>
    <name evidence="3" type="ORF">SAMN04488082_1146</name>
</gene>
<proteinExistence type="predicted"/>
<keyword evidence="4" id="KW-1185">Reference proteome</keyword>
<sequence>MQKPTVRAFFDENTATWSYVIWSETDTQKRCAIIDSVLNFDLPSCTSSTRSADIIIDFIKEKQLAVEWILETHIHADHLTAAHYLKEQLGGKIAISKHILTIIATWVPIFQTQDDTSLDGSQFDHLFDNDEKFTVGDMQAQILHTPGHTPADTTYVIGNAVFVGDTIFLPDVGSGRCDFPGGSAEHSYDSSRRLFALPDDYRVYVGHDYPPEYRRGPQCMCTIGEQKQLNVRLHLGIGKEEFVQQRQREDTGKSVPQLLLPSIQANLRNGQFGQAVGGTQFVKLPVNKL</sequence>
<evidence type="ECO:0000259" key="2">
    <source>
        <dbReference type="SMART" id="SM00849"/>
    </source>
</evidence>
<protein>
    <submittedName>
        <fullName evidence="3">Glyoxylase, beta-lactamase superfamily II</fullName>
    </submittedName>
</protein>
<evidence type="ECO:0000256" key="1">
    <source>
        <dbReference type="ARBA" id="ARBA00022723"/>
    </source>
</evidence>
<dbReference type="GO" id="GO:0046872">
    <property type="term" value="F:metal ion binding"/>
    <property type="evidence" value="ECO:0007669"/>
    <property type="project" value="UniProtKB-KW"/>
</dbReference>
<dbReference type="GO" id="GO:0050313">
    <property type="term" value="F:sulfur dioxygenase activity"/>
    <property type="evidence" value="ECO:0007669"/>
    <property type="project" value="InterPro"/>
</dbReference>
<evidence type="ECO:0000313" key="3">
    <source>
        <dbReference type="EMBL" id="SFK09553.1"/>
    </source>
</evidence>
<dbReference type="GO" id="GO:0006749">
    <property type="term" value="P:glutathione metabolic process"/>
    <property type="evidence" value="ECO:0007669"/>
    <property type="project" value="InterPro"/>
</dbReference>
<dbReference type="Proteomes" id="UP000198635">
    <property type="component" value="Unassembled WGS sequence"/>
</dbReference>
<dbReference type="SUPFAM" id="SSF56281">
    <property type="entry name" value="Metallo-hydrolase/oxidoreductase"/>
    <property type="match status" value="1"/>
</dbReference>
<dbReference type="EMBL" id="FORX01000014">
    <property type="protein sequence ID" value="SFK09553.1"/>
    <property type="molecule type" value="Genomic_DNA"/>
</dbReference>
<dbReference type="STRING" id="52560.SAMN04488082_1146"/>
<dbReference type="InterPro" id="IPR044528">
    <property type="entry name" value="POD-like_MBL-fold"/>
</dbReference>
<dbReference type="GO" id="GO:0070813">
    <property type="term" value="P:hydrogen sulfide metabolic process"/>
    <property type="evidence" value="ECO:0007669"/>
    <property type="project" value="TreeGrafter"/>
</dbReference>
<keyword evidence="1" id="KW-0479">Metal-binding</keyword>
<dbReference type="Gene3D" id="3.60.15.10">
    <property type="entry name" value="Ribonuclease Z/Hydroxyacylglutathione hydrolase-like"/>
    <property type="match status" value="1"/>
</dbReference>
<dbReference type="InterPro" id="IPR001279">
    <property type="entry name" value="Metallo-B-lactamas"/>
</dbReference>
<evidence type="ECO:0000313" key="4">
    <source>
        <dbReference type="Proteomes" id="UP000198635"/>
    </source>
</evidence>
<dbReference type="RefSeq" id="WP_092376390.1">
    <property type="nucleotide sequence ID" value="NZ_FORX01000014.1"/>
</dbReference>
<dbReference type="AlphaFoldDB" id="A0A1I3WQU6"/>
<organism evidence="3 4">
    <name type="scientific">Desulfomicrobium apsheronum</name>
    <dbReference type="NCBI Taxonomy" id="52560"/>
    <lineage>
        <taxon>Bacteria</taxon>
        <taxon>Pseudomonadati</taxon>
        <taxon>Thermodesulfobacteriota</taxon>
        <taxon>Desulfovibrionia</taxon>
        <taxon>Desulfovibrionales</taxon>
        <taxon>Desulfomicrobiaceae</taxon>
        <taxon>Desulfomicrobium</taxon>
    </lineage>
</organism>